<dbReference type="EMBL" id="CAJVPT010001978">
    <property type="protein sequence ID" value="CAG8472263.1"/>
    <property type="molecule type" value="Genomic_DNA"/>
</dbReference>
<name>A0ACA9KHN7_9GLOM</name>
<proteinExistence type="predicted"/>
<accession>A0ACA9KHN7</accession>
<organism evidence="1 2">
    <name type="scientific">Acaulospora colombiana</name>
    <dbReference type="NCBI Taxonomy" id="27376"/>
    <lineage>
        <taxon>Eukaryota</taxon>
        <taxon>Fungi</taxon>
        <taxon>Fungi incertae sedis</taxon>
        <taxon>Mucoromycota</taxon>
        <taxon>Glomeromycotina</taxon>
        <taxon>Glomeromycetes</taxon>
        <taxon>Diversisporales</taxon>
        <taxon>Acaulosporaceae</taxon>
        <taxon>Acaulospora</taxon>
    </lineage>
</organism>
<protein>
    <submittedName>
        <fullName evidence="1">6022_t:CDS:1</fullName>
    </submittedName>
</protein>
<comment type="caution">
    <text evidence="1">The sequence shown here is derived from an EMBL/GenBank/DDBJ whole genome shotgun (WGS) entry which is preliminary data.</text>
</comment>
<keyword evidence="2" id="KW-1185">Reference proteome</keyword>
<gene>
    <name evidence="1" type="ORF">ACOLOM_LOCUS1642</name>
</gene>
<evidence type="ECO:0000313" key="2">
    <source>
        <dbReference type="Proteomes" id="UP000789525"/>
    </source>
</evidence>
<evidence type="ECO:0000313" key="1">
    <source>
        <dbReference type="EMBL" id="CAG8472263.1"/>
    </source>
</evidence>
<sequence>MSMIIKPDSSEEESEIVAPSFSSFPEIPLAIKDSRESEQNFEVKSSRSEKRNHNERPEARLSGREYDLGEHRHSRSSKRTKKKKDYSSRSRSPSSDDYGYRKKKRDRYIREERSSRSRGADFEDRKRNYIETLFQERAVVKPLVSEQESPKPVEKIPKEFRNLDPSRSEARQEAKKKEKSTSKKEKRLKEKSKLIESTQVQEEMSEEVIREKTRDFNARLDQNPKDVDLWLEFIEFQDKSMQFGKSKKVDAAATRLSINEVKLSIFEKSLESNPNEQALLAAYLKCCEQVWEYVLIIARALTCIIKKKPDLADFNHCILVYPDYSQDGINQCIQVFEDCFHILRKEVLASSNSEGWSQ</sequence>
<dbReference type="Proteomes" id="UP000789525">
    <property type="component" value="Unassembled WGS sequence"/>
</dbReference>
<reference evidence="1" key="1">
    <citation type="submission" date="2021-06" db="EMBL/GenBank/DDBJ databases">
        <authorList>
            <person name="Kallberg Y."/>
            <person name="Tangrot J."/>
            <person name="Rosling A."/>
        </authorList>
    </citation>
    <scope>NUCLEOTIDE SEQUENCE</scope>
    <source>
        <strain evidence="1">CL356</strain>
    </source>
</reference>